<dbReference type="OrthoDB" id="430354at2759"/>
<evidence type="ECO:0000313" key="1">
    <source>
        <dbReference type="EMBL" id="RXK37236.1"/>
    </source>
</evidence>
<accession>A0A4Q1BI27</accession>
<proteinExistence type="predicted"/>
<gene>
    <name evidence="1" type="ORF">M231_05526</name>
</gene>
<organism evidence="1 2">
    <name type="scientific">Tremella mesenterica</name>
    <name type="common">Jelly fungus</name>
    <dbReference type="NCBI Taxonomy" id="5217"/>
    <lineage>
        <taxon>Eukaryota</taxon>
        <taxon>Fungi</taxon>
        <taxon>Dikarya</taxon>
        <taxon>Basidiomycota</taxon>
        <taxon>Agaricomycotina</taxon>
        <taxon>Tremellomycetes</taxon>
        <taxon>Tremellales</taxon>
        <taxon>Tremellaceae</taxon>
        <taxon>Tremella</taxon>
    </lineage>
</organism>
<dbReference type="InParanoid" id="A0A4Q1BI27"/>
<dbReference type="AlphaFoldDB" id="A0A4Q1BI27"/>
<dbReference type="VEuPathDB" id="FungiDB:TREMEDRAFT_74420"/>
<keyword evidence="2" id="KW-1185">Reference proteome</keyword>
<reference evidence="1 2" key="1">
    <citation type="submission" date="2016-06" db="EMBL/GenBank/DDBJ databases">
        <title>Evolution of pathogenesis and genome organization in the Tremellales.</title>
        <authorList>
            <person name="Cuomo C."/>
            <person name="Litvintseva A."/>
            <person name="Heitman J."/>
            <person name="Chen Y."/>
            <person name="Sun S."/>
            <person name="Springer D."/>
            <person name="Dromer F."/>
            <person name="Young S."/>
            <person name="Zeng Q."/>
            <person name="Chapman S."/>
            <person name="Gujja S."/>
            <person name="Saif S."/>
            <person name="Birren B."/>
        </authorList>
    </citation>
    <scope>NUCLEOTIDE SEQUENCE [LARGE SCALE GENOMIC DNA]</scope>
    <source>
        <strain evidence="1 2">ATCC 28783</strain>
    </source>
</reference>
<dbReference type="Proteomes" id="UP000289152">
    <property type="component" value="Unassembled WGS sequence"/>
</dbReference>
<evidence type="ECO:0000313" key="2">
    <source>
        <dbReference type="Proteomes" id="UP000289152"/>
    </source>
</evidence>
<sequence>MSIPFPLSFTRQRLIISFLVALLALAFLLHPFPSRYGGYGYVWLTKASGAKVDGNGAKELMEKLESFVRRPAWDHPVLEYPSRQGCPMGTMDRDGYFFHQGKTELWTSISSMTIRQKRQALLDYFKKLQIENIPIVWSKDLLQQPFQTLNPGKPLRGIIYAAGDGKALKRLRLSLHMLRNVVKSTLPIEIYHYPDELLQPGDKEGLIQDFGEGIITVEMNHAKVDGKQWRGFGFYYYLLYIPPYSLLTSCV</sequence>
<protein>
    <submittedName>
        <fullName evidence="1">Uncharacterized protein</fullName>
    </submittedName>
</protein>
<comment type="caution">
    <text evidence="1">The sequence shown here is derived from an EMBL/GenBank/DDBJ whole genome shotgun (WGS) entry which is preliminary data.</text>
</comment>
<name>A0A4Q1BI27_TREME</name>
<dbReference type="EMBL" id="SDIL01000074">
    <property type="protein sequence ID" value="RXK37236.1"/>
    <property type="molecule type" value="Genomic_DNA"/>
</dbReference>